<sequence length="304" mass="32879">MNTSESWCFSLSGDLMKKVYYVALGLVLLALGLLVGKTSSDQATTPLLNQSDQEAAVSATAVSLSLVPTLKPTPLLPAPTITDELLLYPVTRVVDGDTIKISIDGKEETVRLIGVDTPETVDPRKAVQCFGIEASKKTKEWLTGRSVRIETDTTQGERDKYARLLAYVYRNDGLFVNKELVAQGFAHEYTYNIPYKYQADFKEVERLAREGGKGLWTACPVGEVAPNNPPAQSSPAPASVSASAPSDSSCTIKGNINSSGEKIYHLPGCGSYTKTTIEPARGEQMFCTEADAQQAGWRKALNCS</sequence>
<gene>
    <name evidence="6" type="ORF">COV07_01965</name>
</gene>
<dbReference type="PROSITE" id="PS01123">
    <property type="entry name" value="TNASE_1"/>
    <property type="match status" value="1"/>
</dbReference>
<evidence type="ECO:0000256" key="4">
    <source>
        <dbReference type="SAM" id="MobiDB-lite"/>
    </source>
</evidence>
<dbReference type="InterPro" id="IPR035437">
    <property type="entry name" value="SNase_OB-fold_sf"/>
</dbReference>
<proteinExistence type="predicted"/>
<evidence type="ECO:0000256" key="1">
    <source>
        <dbReference type="ARBA" id="ARBA00022722"/>
    </source>
</evidence>
<organism evidence="6 7">
    <name type="scientific">Candidatus Vogelbacteria bacterium CG10_big_fil_rev_8_21_14_0_10_45_14</name>
    <dbReference type="NCBI Taxonomy" id="1975042"/>
    <lineage>
        <taxon>Bacteria</taxon>
        <taxon>Candidatus Vogeliibacteriota</taxon>
    </lineage>
</organism>
<evidence type="ECO:0000259" key="5">
    <source>
        <dbReference type="PROSITE" id="PS50830"/>
    </source>
</evidence>
<dbReference type="SMART" id="SM00318">
    <property type="entry name" value="SNc"/>
    <property type="match status" value="1"/>
</dbReference>
<name>A0A2H0RK40_9BACT</name>
<dbReference type="AlphaFoldDB" id="A0A2H0RK40"/>
<dbReference type="PANTHER" id="PTHR12302:SF3">
    <property type="entry name" value="SERINE_THREONINE-PROTEIN KINASE 31"/>
    <property type="match status" value="1"/>
</dbReference>
<dbReference type="InterPro" id="IPR002071">
    <property type="entry name" value="Thermonucl_AS"/>
</dbReference>
<protein>
    <recommendedName>
        <fullName evidence="5">TNase-like domain-containing protein</fullName>
    </recommendedName>
</protein>
<feature type="region of interest" description="Disordered" evidence="4">
    <location>
        <begin position="226"/>
        <end position="248"/>
    </location>
</feature>
<evidence type="ECO:0000313" key="6">
    <source>
        <dbReference type="EMBL" id="PIR46868.1"/>
    </source>
</evidence>
<dbReference type="Gene3D" id="2.40.50.90">
    <property type="match status" value="1"/>
</dbReference>
<dbReference type="GO" id="GO:0016787">
    <property type="term" value="F:hydrolase activity"/>
    <property type="evidence" value="ECO:0007669"/>
    <property type="project" value="UniProtKB-KW"/>
</dbReference>
<reference evidence="6 7" key="1">
    <citation type="submission" date="2017-09" db="EMBL/GenBank/DDBJ databases">
        <title>Depth-based differentiation of microbial function through sediment-hosted aquifers and enrichment of novel symbionts in the deep terrestrial subsurface.</title>
        <authorList>
            <person name="Probst A.J."/>
            <person name="Ladd B."/>
            <person name="Jarett J.K."/>
            <person name="Geller-Mcgrath D.E."/>
            <person name="Sieber C.M."/>
            <person name="Emerson J.B."/>
            <person name="Anantharaman K."/>
            <person name="Thomas B.C."/>
            <person name="Malmstrom R."/>
            <person name="Stieglmeier M."/>
            <person name="Klingl A."/>
            <person name="Woyke T."/>
            <person name="Ryan C.M."/>
            <person name="Banfield J.F."/>
        </authorList>
    </citation>
    <scope>NUCLEOTIDE SEQUENCE [LARGE SCALE GENOMIC DNA]</scope>
    <source>
        <strain evidence="6">CG10_big_fil_rev_8_21_14_0_10_45_14</strain>
    </source>
</reference>
<evidence type="ECO:0000313" key="7">
    <source>
        <dbReference type="Proteomes" id="UP000230833"/>
    </source>
</evidence>
<dbReference type="GO" id="GO:0004519">
    <property type="term" value="F:endonuclease activity"/>
    <property type="evidence" value="ECO:0007669"/>
    <property type="project" value="UniProtKB-KW"/>
</dbReference>
<dbReference type="GO" id="GO:0003676">
    <property type="term" value="F:nucleic acid binding"/>
    <property type="evidence" value="ECO:0007669"/>
    <property type="project" value="InterPro"/>
</dbReference>
<feature type="domain" description="TNase-like" evidence="5">
    <location>
        <begin position="90"/>
        <end position="218"/>
    </location>
</feature>
<dbReference type="InterPro" id="IPR016071">
    <property type="entry name" value="Staphylococal_nuclease_OB-fold"/>
</dbReference>
<evidence type="ECO:0000256" key="3">
    <source>
        <dbReference type="ARBA" id="ARBA00022801"/>
    </source>
</evidence>
<evidence type="ECO:0000256" key="2">
    <source>
        <dbReference type="ARBA" id="ARBA00022759"/>
    </source>
</evidence>
<dbReference type="SUPFAM" id="SSF50199">
    <property type="entry name" value="Staphylococcal nuclease"/>
    <property type="match status" value="1"/>
</dbReference>
<keyword evidence="3" id="KW-0378">Hydrolase</keyword>
<comment type="caution">
    <text evidence="6">The sequence shown here is derived from an EMBL/GenBank/DDBJ whole genome shotgun (WGS) entry which is preliminary data.</text>
</comment>
<dbReference type="PANTHER" id="PTHR12302">
    <property type="entry name" value="EBNA2 BINDING PROTEIN P100"/>
    <property type="match status" value="1"/>
</dbReference>
<dbReference type="Proteomes" id="UP000230833">
    <property type="component" value="Unassembled WGS sequence"/>
</dbReference>
<accession>A0A2H0RK40</accession>
<keyword evidence="2" id="KW-0255">Endonuclease</keyword>
<dbReference type="PROSITE" id="PS50830">
    <property type="entry name" value="TNASE_3"/>
    <property type="match status" value="1"/>
</dbReference>
<dbReference type="CDD" id="cd00175">
    <property type="entry name" value="SNc"/>
    <property type="match status" value="1"/>
</dbReference>
<dbReference type="EMBL" id="PCYL01000025">
    <property type="protein sequence ID" value="PIR46868.1"/>
    <property type="molecule type" value="Genomic_DNA"/>
</dbReference>
<keyword evidence="1" id="KW-0540">Nuclease</keyword>
<dbReference type="Pfam" id="PF00565">
    <property type="entry name" value="SNase"/>
    <property type="match status" value="1"/>
</dbReference>